<proteinExistence type="predicted"/>
<keyword evidence="2" id="KW-1185">Reference proteome</keyword>
<gene>
    <name evidence="1" type="ORF">CYMTET_44596</name>
</gene>
<comment type="caution">
    <text evidence="1">The sequence shown here is derived from an EMBL/GenBank/DDBJ whole genome shotgun (WGS) entry which is preliminary data.</text>
</comment>
<dbReference type="Proteomes" id="UP001190700">
    <property type="component" value="Unassembled WGS sequence"/>
</dbReference>
<dbReference type="EMBL" id="LGRX02030310">
    <property type="protein sequence ID" value="KAK3245775.1"/>
    <property type="molecule type" value="Genomic_DNA"/>
</dbReference>
<organism evidence="1 2">
    <name type="scientific">Cymbomonas tetramitiformis</name>
    <dbReference type="NCBI Taxonomy" id="36881"/>
    <lineage>
        <taxon>Eukaryota</taxon>
        <taxon>Viridiplantae</taxon>
        <taxon>Chlorophyta</taxon>
        <taxon>Pyramimonadophyceae</taxon>
        <taxon>Pyramimonadales</taxon>
        <taxon>Pyramimonadaceae</taxon>
        <taxon>Cymbomonas</taxon>
    </lineage>
</organism>
<dbReference type="AlphaFoldDB" id="A0AAE0C1L1"/>
<sequence>MDSYMMAGMSQERRTKLVCMYKRMRRQPECHATSDKELELLCRCVVLRGVGFDACAGTGNISRWTAQTLTNDVSDLNPDAYDFMIFSPPFLLSDLFLTWALKQPVKMWCIHLAGDYYTNAPDYRLQALKPLIDSGLVLFVSGLPIVENRPMRRCVWMILFRDKKIMRKSCVEEACANIRTSRLNEVDCM</sequence>
<accession>A0AAE0C1L1</accession>
<evidence type="ECO:0000313" key="2">
    <source>
        <dbReference type="Proteomes" id="UP001190700"/>
    </source>
</evidence>
<protein>
    <submittedName>
        <fullName evidence="1">Uncharacterized protein</fullName>
    </submittedName>
</protein>
<name>A0AAE0C1L1_9CHLO</name>
<reference evidence="1 2" key="1">
    <citation type="journal article" date="2015" name="Genome Biol. Evol.">
        <title>Comparative Genomics of a Bacterivorous Green Alga Reveals Evolutionary Causalities and Consequences of Phago-Mixotrophic Mode of Nutrition.</title>
        <authorList>
            <person name="Burns J.A."/>
            <person name="Paasch A."/>
            <person name="Narechania A."/>
            <person name="Kim E."/>
        </authorList>
    </citation>
    <scope>NUCLEOTIDE SEQUENCE [LARGE SCALE GENOMIC DNA]</scope>
    <source>
        <strain evidence="1 2">PLY_AMNH</strain>
    </source>
</reference>
<evidence type="ECO:0000313" key="1">
    <source>
        <dbReference type="EMBL" id="KAK3245775.1"/>
    </source>
</evidence>